<protein>
    <submittedName>
        <fullName evidence="1">Uncharacterized protein</fullName>
    </submittedName>
</protein>
<name>A0AAD5CF43_AMBAR</name>
<dbReference type="AlphaFoldDB" id="A0AAD5CF43"/>
<evidence type="ECO:0000313" key="1">
    <source>
        <dbReference type="EMBL" id="KAI7740822.1"/>
    </source>
</evidence>
<keyword evidence="2" id="KW-1185">Reference proteome</keyword>
<comment type="caution">
    <text evidence="1">The sequence shown here is derived from an EMBL/GenBank/DDBJ whole genome shotgun (WGS) entry which is preliminary data.</text>
</comment>
<gene>
    <name evidence="1" type="ORF">M8C21_020142</name>
</gene>
<reference evidence="1" key="1">
    <citation type="submission" date="2022-06" db="EMBL/GenBank/DDBJ databases">
        <title>Uncovering the hologenomic basis of an extraordinary plant invasion.</title>
        <authorList>
            <person name="Bieker V.C."/>
            <person name="Martin M.D."/>
            <person name="Gilbert T."/>
            <person name="Hodgins K."/>
            <person name="Battlay P."/>
            <person name="Petersen B."/>
            <person name="Wilson J."/>
        </authorList>
    </citation>
    <scope>NUCLEOTIDE SEQUENCE</scope>
    <source>
        <strain evidence="1">AA19_3_7</strain>
        <tissue evidence="1">Leaf</tissue>
    </source>
</reference>
<dbReference type="EMBL" id="JAMZMK010008341">
    <property type="protein sequence ID" value="KAI7740822.1"/>
    <property type="molecule type" value="Genomic_DNA"/>
</dbReference>
<evidence type="ECO:0000313" key="2">
    <source>
        <dbReference type="Proteomes" id="UP001206925"/>
    </source>
</evidence>
<accession>A0AAD5CF43</accession>
<organism evidence="1 2">
    <name type="scientific">Ambrosia artemisiifolia</name>
    <name type="common">Common ragweed</name>
    <dbReference type="NCBI Taxonomy" id="4212"/>
    <lineage>
        <taxon>Eukaryota</taxon>
        <taxon>Viridiplantae</taxon>
        <taxon>Streptophyta</taxon>
        <taxon>Embryophyta</taxon>
        <taxon>Tracheophyta</taxon>
        <taxon>Spermatophyta</taxon>
        <taxon>Magnoliopsida</taxon>
        <taxon>eudicotyledons</taxon>
        <taxon>Gunneridae</taxon>
        <taxon>Pentapetalae</taxon>
        <taxon>asterids</taxon>
        <taxon>campanulids</taxon>
        <taxon>Asterales</taxon>
        <taxon>Asteraceae</taxon>
        <taxon>Asteroideae</taxon>
        <taxon>Heliantheae alliance</taxon>
        <taxon>Heliantheae</taxon>
        <taxon>Ambrosia</taxon>
    </lineage>
</organism>
<sequence length="135" mass="14915">MILISVRIVEVSRYASMCKSVVGVATLVNLVIYMGARQTTRDCSYDQNMQNEATQLMVMDANPPLRCSEILVKVRSWRQSGEHPLVVVWYGGNAPSSSAVFDKIHQKTGCVMIGIWGSLAPALKKHLQHTLRGGL</sequence>
<dbReference type="Proteomes" id="UP001206925">
    <property type="component" value="Unassembled WGS sequence"/>
</dbReference>
<proteinExistence type="predicted"/>